<dbReference type="InterPro" id="IPR000408">
    <property type="entry name" value="Reg_chr_condens"/>
</dbReference>
<evidence type="ECO:0008006" key="5">
    <source>
        <dbReference type="Google" id="ProtNLM"/>
    </source>
</evidence>
<dbReference type="PROSITE" id="PS50012">
    <property type="entry name" value="RCC1_3"/>
    <property type="match status" value="4"/>
</dbReference>
<dbReference type="GO" id="GO:0005737">
    <property type="term" value="C:cytoplasm"/>
    <property type="evidence" value="ECO:0007669"/>
    <property type="project" value="TreeGrafter"/>
</dbReference>
<sequence length="541" mass="55747">MHLPFALSRQARHALVLLASLALLTACSDTDSDPTRAAGGLAEACYPNDTCDVPYICSEQGVCVQPLEDIDAGDTDISDADDTGISDADDTDISEPDDTDISEPDDTDISEPDDADETCIPLTCADLGAQCGPVDNGCGEPLQCGSCASYQTNAGLTGCIEGTCEYACRPGSLASAEGCRDHLRVAAGSTHSCALDAQGQAYCWGANAQGQLGDGTTERSLVPVAVQGLEGIVLSAIYAGESHTCGLSDAGQVYCWGGNAYGQLGDGTAVDRLVPTALTDLSEPVLSLAIGARGDHTCAITAGGAPRCWGRNDKGQLGDGTTAHRATPTTLLNAPSEGVVAIAAGTAHTCLGHSDTWMTKTFCVGDNAIGQLGDGTQTTRHSLTETSRNVRSFDLGAGGHHTCSLNAYDGRVICWGRNDTRQLGNVSGDVYFNPPTERTIPAGAVRVRAGEAHTCAQMDNGGLTCWGKNTSGQTTDAQPNTDTPRDVAGHTFGTLFFDTGANHTCSIQSDQIVRCWGSNGSGQLGNGSTTATATPVEVTLP</sequence>
<accession>A0A328C7D2</accession>
<protein>
    <recommendedName>
        <fullName evidence="5">BNR repeat domain protein</fullName>
    </recommendedName>
</protein>
<keyword evidence="2" id="KW-0732">Signal</keyword>
<dbReference type="GO" id="GO:0005085">
    <property type="term" value="F:guanyl-nucleotide exchange factor activity"/>
    <property type="evidence" value="ECO:0007669"/>
    <property type="project" value="TreeGrafter"/>
</dbReference>
<dbReference type="EMBL" id="QHKO01000003">
    <property type="protein sequence ID" value="RAL22982.1"/>
    <property type="molecule type" value="Genomic_DNA"/>
</dbReference>
<evidence type="ECO:0000313" key="3">
    <source>
        <dbReference type="EMBL" id="RAL22982.1"/>
    </source>
</evidence>
<dbReference type="Proteomes" id="UP000249169">
    <property type="component" value="Unassembled WGS sequence"/>
</dbReference>
<dbReference type="PANTHER" id="PTHR45982:SF1">
    <property type="entry name" value="REGULATOR OF CHROMOSOME CONDENSATION"/>
    <property type="match status" value="1"/>
</dbReference>
<evidence type="ECO:0000256" key="2">
    <source>
        <dbReference type="SAM" id="SignalP"/>
    </source>
</evidence>
<dbReference type="RefSeq" id="WP_111729510.1">
    <property type="nucleotide sequence ID" value="NZ_QHKO01000003.1"/>
</dbReference>
<dbReference type="AlphaFoldDB" id="A0A328C7D2"/>
<dbReference type="Gene3D" id="2.130.10.30">
    <property type="entry name" value="Regulator of chromosome condensation 1/beta-lactamase-inhibitor protein II"/>
    <property type="match status" value="2"/>
</dbReference>
<dbReference type="PANTHER" id="PTHR45982">
    <property type="entry name" value="REGULATOR OF CHROMOSOME CONDENSATION"/>
    <property type="match status" value="1"/>
</dbReference>
<gene>
    <name evidence="3" type="ORF">DL240_08815</name>
</gene>
<evidence type="ECO:0000256" key="1">
    <source>
        <dbReference type="SAM" id="MobiDB-lite"/>
    </source>
</evidence>
<dbReference type="Pfam" id="PF13540">
    <property type="entry name" value="RCC1_2"/>
    <property type="match status" value="1"/>
</dbReference>
<dbReference type="Pfam" id="PF00415">
    <property type="entry name" value="RCC1"/>
    <property type="match status" value="3"/>
</dbReference>
<evidence type="ECO:0000313" key="4">
    <source>
        <dbReference type="Proteomes" id="UP000249169"/>
    </source>
</evidence>
<reference evidence="3 4" key="1">
    <citation type="submission" date="2018-05" db="EMBL/GenBank/DDBJ databases">
        <title>Lujinxingia marina gen. nov. sp. nov., a new facultative anaerobic member of the class Deltaproteobacteria, and proposal of Lujinxingaceae fam. nov.</title>
        <authorList>
            <person name="Li C.-M."/>
        </authorList>
    </citation>
    <scope>NUCLEOTIDE SEQUENCE [LARGE SCALE GENOMIC DNA]</scope>
    <source>
        <strain evidence="3 4">B210</strain>
    </source>
</reference>
<comment type="caution">
    <text evidence="3">The sequence shown here is derived from an EMBL/GenBank/DDBJ whole genome shotgun (WGS) entry which is preliminary data.</text>
</comment>
<dbReference type="PRINTS" id="PR00633">
    <property type="entry name" value="RCCNDNSATION"/>
</dbReference>
<feature type="signal peptide" evidence="2">
    <location>
        <begin position="1"/>
        <end position="28"/>
    </location>
</feature>
<dbReference type="SUPFAM" id="SSF50985">
    <property type="entry name" value="RCC1/BLIP-II"/>
    <property type="match status" value="1"/>
</dbReference>
<proteinExistence type="predicted"/>
<dbReference type="InterPro" id="IPR009091">
    <property type="entry name" value="RCC1/BLIP-II"/>
</dbReference>
<dbReference type="InterPro" id="IPR051553">
    <property type="entry name" value="Ran_GTPase-activating"/>
</dbReference>
<feature type="region of interest" description="Disordered" evidence="1">
    <location>
        <begin position="73"/>
        <end position="114"/>
    </location>
</feature>
<organism evidence="3 4">
    <name type="scientific">Lujinxingia litoralis</name>
    <dbReference type="NCBI Taxonomy" id="2211119"/>
    <lineage>
        <taxon>Bacteria</taxon>
        <taxon>Deltaproteobacteria</taxon>
        <taxon>Bradymonadales</taxon>
        <taxon>Lujinxingiaceae</taxon>
        <taxon>Lujinxingia</taxon>
    </lineage>
</organism>
<dbReference type="OrthoDB" id="9758365at2"/>
<feature type="chain" id="PRO_5016393552" description="BNR repeat domain protein" evidence="2">
    <location>
        <begin position="29"/>
        <end position="541"/>
    </location>
</feature>
<name>A0A328C7D2_9DELT</name>
<keyword evidence="4" id="KW-1185">Reference proteome</keyword>